<dbReference type="PROSITE" id="PS00061">
    <property type="entry name" value="ADH_SHORT"/>
    <property type="match status" value="1"/>
</dbReference>
<protein>
    <submittedName>
        <fullName evidence="3">SDR family oxidoreductase</fullName>
    </submittedName>
</protein>
<evidence type="ECO:0000313" key="4">
    <source>
        <dbReference type="Proteomes" id="UP000283077"/>
    </source>
</evidence>
<organism evidence="3 4">
    <name type="scientific">Rheinheimera riviphila</name>
    <dbReference type="NCBI Taxonomy" id="1834037"/>
    <lineage>
        <taxon>Bacteria</taxon>
        <taxon>Pseudomonadati</taxon>
        <taxon>Pseudomonadota</taxon>
        <taxon>Gammaproteobacteria</taxon>
        <taxon>Chromatiales</taxon>
        <taxon>Chromatiaceae</taxon>
        <taxon>Rheinheimera</taxon>
    </lineage>
</organism>
<reference evidence="3 4" key="1">
    <citation type="submission" date="2019-01" db="EMBL/GenBank/DDBJ databases">
        <authorList>
            <person name="Chen W.-M."/>
        </authorList>
    </citation>
    <scope>NUCLEOTIDE SEQUENCE [LARGE SCALE GENOMIC DNA]</scope>
    <source>
        <strain evidence="3 4">KYPC3</strain>
    </source>
</reference>
<name>A0A437R5H6_9GAMM</name>
<accession>A0A437R5H6</accession>
<dbReference type="EMBL" id="SACS01000001">
    <property type="protein sequence ID" value="RVU42038.1"/>
    <property type="molecule type" value="Genomic_DNA"/>
</dbReference>
<dbReference type="Pfam" id="PF13561">
    <property type="entry name" value="adh_short_C2"/>
    <property type="match status" value="1"/>
</dbReference>
<dbReference type="Proteomes" id="UP000283077">
    <property type="component" value="Unassembled WGS sequence"/>
</dbReference>
<dbReference type="CDD" id="cd05233">
    <property type="entry name" value="SDR_c"/>
    <property type="match status" value="1"/>
</dbReference>
<keyword evidence="2" id="KW-0560">Oxidoreductase</keyword>
<dbReference type="PRINTS" id="PR00081">
    <property type="entry name" value="GDHRDH"/>
</dbReference>
<evidence type="ECO:0000256" key="1">
    <source>
        <dbReference type="ARBA" id="ARBA00006484"/>
    </source>
</evidence>
<dbReference type="InterPro" id="IPR036291">
    <property type="entry name" value="NAD(P)-bd_dom_sf"/>
</dbReference>
<sequence length="263" mass="28287">MIKSDNIGVFQVTATTFYPSLAQKIVFITGGATGIGAAMVRAFAAQQAQVAFIDINADAATALQVELSGSKVWFQQVDVREPQQLQQAMRQAAAELGGLDVLINNVANDSRQPTEQVTAQDWQQCMQVNLDPAFFASQQAFALMQPKQQGCIINFSSINALTGQQQMAGYVTAKAGIIGMTKALAKDYGDNGIRVNAILPGWVATERQLASWFTAEEQQKWLDSAVLKRIITPQDVANLALFLASDQSALITGQAICVDGGRT</sequence>
<dbReference type="AlphaFoldDB" id="A0A437R5H6"/>
<dbReference type="PANTHER" id="PTHR24321:SF8">
    <property type="entry name" value="ESTRADIOL 17-BETA-DEHYDROGENASE 8-RELATED"/>
    <property type="match status" value="1"/>
</dbReference>
<proteinExistence type="inferred from homology"/>
<dbReference type="Gene3D" id="3.40.50.720">
    <property type="entry name" value="NAD(P)-binding Rossmann-like Domain"/>
    <property type="match status" value="1"/>
</dbReference>
<dbReference type="PANTHER" id="PTHR24321">
    <property type="entry name" value="DEHYDROGENASES, SHORT CHAIN"/>
    <property type="match status" value="1"/>
</dbReference>
<dbReference type="InterPro" id="IPR020904">
    <property type="entry name" value="Sc_DH/Rdtase_CS"/>
</dbReference>
<keyword evidence="4" id="KW-1185">Reference proteome</keyword>
<dbReference type="InterPro" id="IPR002347">
    <property type="entry name" value="SDR_fam"/>
</dbReference>
<dbReference type="OrthoDB" id="9803628at2"/>
<dbReference type="GO" id="GO:0016491">
    <property type="term" value="F:oxidoreductase activity"/>
    <property type="evidence" value="ECO:0007669"/>
    <property type="project" value="UniProtKB-KW"/>
</dbReference>
<comment type="caution">
    <text evidence="3">The sequence shown here is derived from an EMBL/GenBank/DDBJ whole genome shotgun (WGS) entry which is preliminary data.</text>
</comment>
<dbReference type="SUPFAM" id="SSF51735">
    <property type="entry name" value="NAD(P)-binding Rossmann-fold domains"/>
    <property type="match status" value="1"/>
</dbReference>
<evidence type="ECO:0000256" key="2">
    <source>
        <dbReference type="ARBA" id="ARBA00023002"/>
    </source>
</evidence>
<dbReference type="PRINTS" id="PR00080">
    <property type="entry name" value="SDRFAMILY"/>
</dbReference>
<dbReference type="FunFam" id="3.40.50.720:FF:000084">
    <property type="entry name" value="Short-chain dehydrogenase reductase"/>
    <property type="match status" value="1"/>
</dbReference>
<gene>
    <name evidence="3" type="ORF">EOE67_02305</name>
</gene>
<evidence type="ECO:0000313" key="3">
    <source>
        <dbReference type="EMBL" id="RVU42038.1"/>
    </source>
</evidence>
<comment type="similarity">
    <text evidence="1">Belongs to the short-chain dehydrogenases/reductases (SDR) family.</text>
</comment>